<keyword evidence="2" id="KW-0472">Membrane</keyword>
<feature type="compositionally biased region" description="Polar residues" evidence="1">
    <location>
        <begin position="129"/>
        <end position="153"/>
    </location>
</feature>
<keyword evidence="2" id="KW-1133">Transmembrane helix</keyword>
<accession>A0A964BQX6</accession>
<evidence type="ECO:0000313" key="3">
    <source>
        <dbReference type="EMBL" id="MCC0176933.1"/>
    </source>
</evidence>
<name>A0A964BQX6_9CYAN</name>
<gene>
    <name evidence="3" type="ORF">I4641_08065</name>
</gene>
<reference evidence="3" key="1">
    <citation type="journal article" date="2021" name="Antonie Van Leeuwenhoek">
        <title>Draft genome and description of Waterburya agarophytonicola gen. nov. sp. nov. (Pleurocapsales, Cyanobacteria): a seaweed symbiont.</title>
        <authorList>
            <person name="Bonthond G."/>
            <person name="Shalygin S."/>
            <person name="Bayer T."/>
            <person name="Weinberger F."/>
        </authorList>
    </citation>
    <scope>NUCLEOTIDE SEQUENCE</scope>
    <source>
        <strain evidence="3">KI4</strain>
    </source>
</reference>
<evidence type="ECO:0000313" key="4">
    <source>
        <dbReference type="Proteomes" id="UP000729733"/>
    </source>
</evidence>
<keyword evidence="2" id="KW-0812">Transmembrane</keyword>
<feature type="compositionally biased region" description="Polar residues" evidence="1">
    <location>
        <begin position="90"/>
        <end position="99"/>
    </location>
</feature>
<feature type="region of interest" description="Disordered" evidence="1">
    <location>
        <begin position="129"/>
        <end position="186"/>
    </location>
</feature>
<dbReference type="AlphaFoldDB" id="A0A964BQX6"/>
<proteinExistence type="predicted"/>
<dbReference type="EMBL" id="JADWDC010000014">
    <property type="protein sequence ID" value="MCC0176933.1"/>
    <property type="molecule type" value="Genomic_DNA"/>
</dbReference>
<evidence type="ECO:0000256" key="1">
    <source>
        <dbReference type="SAM" id="MobiDB-lite"/>
    </source>
</evidence>
<dbReference type="RefSeq" id="WP_229639970.1">
    <property type="nucleotide sequence ID" value="NZ_JADWDC010000014.1"/>
</dbReference>
<feature type="transmembrane region" description="Helical" evidence="2">
    <location>
        <begin position="7"/>
        <end position="32"/>
    </location>
</feature>
<protein>
    <submittedName>
        <fullName evidence="3">Uncharacterized protein</fullName>
    </submittedName>
</protein>
<organism evidence="3 4">
    <name type="scientific">Waterburya agarophytonicola KI4</name>
    <dbReference type="NCBI Taxonomy" id="2874699"/>
    <lineage>
        <taxon>Bacteria</taxon>
        <taxon>Bacillati</taxon>
        <taxon>Cyanobacteriota</taxon>
        <taxon>Cyanophyceae</taxon>
        <taxon>Pleurocapsales</taxon>
        <taxon>Hyellaceae</taxon>
        <taxon>Waterburya</taxon>
        <taxon>Waterburya agarophytonicola</taxon>
    </lineage>
</organism>
<feature type="region of interest" description="Disordered" evidence="1">
    <location>
        <begin position="73"/>
        <end position="99"/>
    </location>
</feature>
<sequence length="186" mass="20546">MQRDSQYLPIILGVGILFCVILGMGGIAYSFYTDQIAQEKQEEKESSYITEDDSPFEKLNREDNIVIVPVPQEEGGTTGILPSNEGIPTGTYSNPPSTIQSTANAYLTDINRPIDNFDSSVARNRQNQERISSQFPDYSSPTSSNDFNSTRDNSLIKPLDNSDFLEIPTTDTEESSATSSFSESSF</sequence>
<comment type="caution">
    <text evidence="3">The sequence shown here is derived from an EMBL/GenBank/DDBJ whole genome shotgun (WGS) entry which is preliminary data.</text>
</comment>
<keyword evidence="4" id="KW-1185">Reference proteome</keyword>
<evidence type="ECO:0000256" key="2">
    <source>
        <dbReference type="SAM" id="Phobius"/>
    </source>
</evidence>
<dbReference type="Proteomes" id="UP000729733">
    <property type="component" value="Unassembled WGS sequence"/>
</dbReference>
<feature type="compositionally biased region" description="Low complexity" evidence="1">
    <location>
        <begin position="175"/>
        <end position="186"/>
    </location>
</feature>